<keyword evidence="4" id="KW-1185">Reference proteome</keyword>
<accession>A0ABT9PBH9</accession>
<evidence type="ECO:0000313" key="3">
    <source>
        <dbReference type="EMBL" id="MDP9830064.1"/>
    </source>
</evidence>
<dbReference type="PANTHER" id="PTHR43591">
    <property type="entry name" value="METHYLTRANSFERASE"/>
    <property type="match status" value="1"/>
</dbReference>
<dbReference type="EMBL" id="JAUSQZ010000001">
    <property type="protein sequence ID" value="MDP9830064.1"/>
    <property type="molecule type" value="Genomic_DNA"/>
</dbReference>
<dbReference type="RefSeq" id="WP_307248891.1">
    <property type="nucleotide sequence ID" value="NZ_JAUSQZ010000001.1"/>
</dbReference>
<protein>
    <submittedName>
        <fullName evidence="3">SAM-dependent methyltransferase</fullName>
    </submittedName>
</protein>
<dbReference type="GO" id="GO:0008168">
    <property type="term" value="F:methyltransferase activity"/>
    <property type="evidence" value="ECO:0007669"/>
    <property type="project" value="UniProtKB-KW"/>
</dbReference>
<dbReference type="Proteomes" id="UP001235712">
    <property type="component" value="Unassembled WGS sequence"/>
</dbReference>
<sequence>MSGATDNTMRLLDGVIDPVLAPLHALPAGAHVVQLACGTGGLSLALARRRGDLRITAVDLDHEVLDAGRAAAGREGLAVGFRRMDLARLEMGDGTADGVISRMGLFLPGTAPFDVAAREAARILRPGGVLSLATWSDLADSPYTGVGLPLLRRILPEGRVPRLEAMFRARPEELEEHLRAAGLQHVEGRWYEWRAEYPDFDAWWRFGTGIGPLAALFGRLDHDELARARQMMSEDLEQYRTTDGAYRLPARARVVTAQAAGPARNRPGARPYSRRNAPLSANSVE</sequence>
<evidence type="ECO:0000313" key="4">
    <source>
        <dbReference type="Proteomes" id="UP001235712"/>
    </source>
</evidence>
<comment type="caution">
    <text evidence="3">The sequence shown here is derived from an EMBL/GenBank/DDBJ whole genome shotgun (WGS) entry which is preliminary data.</text>
</comment>
<name>A0ABT9PBH9_9ACTN</name>
<proteinExistence type="predicted"/>
<dbReference type="SUPFAM" id="SSF53335">
    <property type="entry name" value="S-adenosyl-L-methionine-dependent methyltransferases"/>
    <property type="match status" value="1"/>
</dbReference>
<dbReference type="PANTHER" id="PTHR43591:SF24">
    <property type="entry name" value="2-METHOXY-6-POLYPRENYL-1,4-BENZOQUINOL METHYLASE, MITOCHONDRIAL"/>
    <property type="match status" value="1"/>
</dbReference>
<dbReference type="GO" id="GO:0032259">
    <property type="term" value="P:methylation"/>
    <property type="evidence" value="ECO:0007669"/>
    <property type="project" value="UniProtKB-KW"/>
</dbReference>
<evidence type="ECO:0000259" key="2">
    <source>
        <dbReference type="Pfam" id="PF13649"/>
    </source>
</evidence>
<feature type="compositionally biased region" description="Low complexity" evidence="1">
    <location>
        <begin position="257"/>
        <end position="271"/>
    </location>
</feature>
<dbReference type="Gene3D" id="3.40.50.150">
    <property type="entry name" value="Vaccinia Virus protein VP39"/>
    <property type="match status" value="1"/>
</dbReference>
<reference evidence="3 4" key="1">
    <citation type="submission" date="2023-07" db="EMBL/GenBank/DDBJ databases">
        <title>Sequencing the genomes of 1000 actinobacteria strains.</title>
        <authorList>
            <person name="Klenk H.-P."/>
        </authorList>
    </citation>
    <scope>NUCLEOTIDE SEQUENCE [LARGE SCALE GENOMIC DNA]</scope>
    <source>
        <strain evidence="3 4">DSM 44388</strain>
    </source>
</reference>
<feature type="region of interest" description="Disordered" evidence="1">
    <location>
        <begin position="257"/>
        <end position="285"/>
    </location>
</feature>
<organism evidence="3 4">
    <name type="scientific">Kineosporia succinea</name>
    <dbReference type="NCBI Taxonomy" id="84632"/>
    <lineage>
        <taxon>Bacteria</taxon>
        <taxon>Bacillati</taxon>
        <taxon>Actinomycetota</taxon>
        <taxon>Actinomycetes</taxon>
        <taxon>Kineosporiales</taxon>
        <taxon>Kineosporiaceae</taxon>
        <taxon>Kineosporia</taxon>
    </lineage>
</organism>
<dbReference type="InterPro" id="IPR029063">
    <property type="entry name" value="SAM-dependent_MTases_sf"/>
</dbReference>
<dbReference type="Pfam" id="PF13649">
    <property type="entry name" value="Methyltransf_25"/>
    <property type="match status" value="1"/>
</dbReference>
<dbReference type="CDD" id="cd02440">
    <property type="entry name" value="AdoMet_MTases"/>
    <property type="match status" value="1"/>
</dbReference>
<gene>
    <name evidence="3" type="ORF">J2S57_005813</name>
</gene>
<keyword evidence="3" id="KW-0489">Methyltransferase</keyword>
<feature type="domain" description="Methyltransferase" evidence="2">
    <location>
        <begin position="32"/>
        <end position="128"/>
    </location>
</feature>
<keyword evidence="3" id="KW-0808">Transferase</keyword>
<evidence type="ECO:0000256" key="1">
    <source>
        <dbReference type="SAM" id="MobiDB-lite"/>
    </source>
</evidence>
<dbReference type="InterPro" id="IPR041698">
    <property type="entry name" value="Methyltransf_25"/>
</dbReference>